<dbReference type="GO" id="GO:0016020">
    <property type="term" value="C:membrane"/>
    <property type="evidence" value="ECO:0007669"/>
    <property type="project" value="UniProtKB-SubCell"/>
</dbReference>
<evidence type="ECO:0008006" key="11">
    <source>
        <dbReference type="Google" id="ProtNLM"/>
    </source>
</evidence>
<name>A0A139AHG0_GONPJ</name>
<dbReference type="GO" id="GO:0005739">
    <property type="term" value="C:mitochondrion"/>
    <property type="evidence" value="ECO:0007669"/>
    <property type="project" value="GOC"/>
</dbReference>
<keyword evidence="2" id="KW-0349">Heme</keyword>
<dbReference type="AlphaFoldDB" id="A0A139AHG0"/>
<evidence type="ECO:0000256" key="4">
    <source>
        <dbReference type="ARBA" id="ARBA00022723"/>
    </source>
</evidence>
<evidence type="ECO:0000256" key="6">
    <source>
        <dbReference type="ARBA" id="ARBA00023004"/>
    </source>
</evidence>
<keyword evidence="3 8" id="KW-0812">Transmembrane</keyword>
<evidence type="ECO:0000313" key="9">
    <source>
        <dbReference type="EMBL" id="KXS16237.1"/>
    </source>
</evidence>
<feature type="transmembrane region" description="Helical" evidence="8">
    <location>
        <begin position="82"/>
        <end position="101"/>
    </location>
</feature>
<dbReference type="EMBL" id="KQ965754">
    <property type="protein sequence ID" value="KXS16237.1"/>
    <property type="molecule type" value="Genomic_DNA"/>
</dbReference>
<dbReference type="GO" id="GO:0046872">
    <property type="term" value="F:metal ion binding"/>
    <property type="evidence" value="ECO:0007669"/>
    <property type="project" value="UniProtKB-KW"/>
</dbReference>
<reference evidence="9 10" key="1">
    <citation type="journal article" date="2015" name="Genome Biol. Evol.">
        <title>Phylogenomic analyses indicate that early fungi evolved digesting cell walls of algal ancestors of land plants.</title>
        <authorList>
            <person name="Chang Y."/>
            <person name="Wang S."/>
            <person name="Sekimoto S."/>
            <person name="Aerts A.L."/>
            <person name="Choi C."/>
            <person name="Clum A."/>
            <person name="LaButti K.M."/>
            <person name="Lindquist E.A."/>
            <person name="Yee Ngan C."/>
            <person name="Ohm R.A."/>
            <person name="Salamov A.A."/>
            <person name="Grigoriev I.V."/>
            <person name="Spatafora J.W."/>
            <person name="Berbee M.L."/>
        </authorList>
    </citation>
    <scope>NUCLEOTIDE SEQUENCE [LARGE SCALE GENOMIC DNA]</scope>
    <source>
        <strain evidence="9 10">JEL478</strain>
    </source>
</reference>
<dbReference type="PANTHER" id="PTHR10978">
    <property type="entry name" value="SUCCINATE DEHYDROGENASE CYTOCHROME B560 SUBUNIT"/>
    <property type="match status" value="1"/>
</dbReference>
<dbReference type="GO" id="GO:0006121">
    <property type="term" value="P:mitochondrial electron transport, succinate to ubiquinone"/>
    <property type="evidence" value="ECO:0007669"/>
    <property type="project" value="TreeGrafter"/>
</dbReference>
<feature type="transmembrane region" description="Helical" evidence="8">
    <location>
        <begin position="108"/>
        <end position="134"/>
    </location>
</feature>
<keyword evidence="5 8" id="KW-1133">Transmembrane helix</keyword>
<evidence type="ECO:0000256" key="2">
    <source>
        <dbReference type="ARBA" id="ARBA00022617"/>
    </source>
</evidence>
<accession>A0A139AHG0</accession>
<dbReference type="PANTHER" id="PTHR10978:SF5">
    <property type="entry name" value="SUCCINATE DEHYDROGENASE CYTOCHROME B560 SUBUNIT, MITOCHONDRIAL"/>
    <property type="match status" value="1"/>
</dbReference>
<dbReference type="InterPro" id="IPR000701">
    <property type="entry name" value="SuccDH_FuR_B_TM-su"/>
</dbReference>
<dbReference type="STRING" id="1344416.A0A139AHG0"/>
<dbReference type="Gene3D" id="1.20.1300.10">
    <property type="entry name" value="Fumarate reductase/succinate dehydrogenase, transmembrane subunit"/>
    <property type="match status" value="1"/>
</dbReference>
<sequence>MSNTRVLISATNIALRPVLTRSVPRALGIAPFHTTSTKQANAYDKVVNPFERNEKLGRPISPHLTIYNLSGTFVSTSIFHRYTGLALGLSFSSLFALYAVAPFASASAVAAAASAPLLLGSAKLLGGASFGYKVASGLRHLWFDYNPKVVTNEVLNSTAYVLFGTAALTGVGFMFL</sequence>
<feature type="transmembrane region" description="Helical" evidence="8">
    <location>
        <begin position="154"/>
        <end position="175"/>
    </location>
</feature>
<dbReference type="OrthoDB" id="588261at2759"/>
<dbReference type="InterPro" id="IPR034804">
    <property type="entry name" value="SQR/QFR_C/D"/>
</dbReference>
<proteinExistence type="predicted"/>
<gene>
    <name evidence="9" type="ORF">M427DRAFT_294976</name>
</gene>
<dbReference type="InterPro" id="IPR014314">
    <property type="entry name" value="Succ_DH_cytb556"/>
</dbReference>
<evidence type="ECO:0000256" key="3">
    <source>
        <dbReference type="ARBA" id="ARBA00022692"/>
    </source>
</evidence>
<evidence type="ECO:0000256" key="7">
    <source>
        <dbReference type="ARBA" id="ARBA00023136"/>
    </source>
</evidence>
<dbReference type="Pfam" id="PF01127">
    <property type="entry name" value="Sdh_cyt"/>
    <property type="match status" value="1"/>
</dbReference>
<keyword evidence="4" id="KW-0479">Metal-binding</keyword>
<keyword evidence="10" id="KW-1185">Reference proteome</keyword>
<evidence type="ECO:0000256" key="5">
    <source>
        <dbReference type="ARBA" id="ARBA00022989"/>
    </source>
</evidence>
<dbReference type="SUPFAM" id="SSF81343">
    <property type="entry name" value="Fumarate reductase respiratory complex transmembrane subunits"/>
    <property type="match status" value="1"/>
</dbReference>
<comment type="subcellular location">
    <subcellularLocation>
        <location evidence="1">Membrane</location>
    </subcellularLocation>
</comment>
<dbReference type="GO" id="GO:0006099">
    <property type="term" value="P:tricarboxylic acid cycle"/>
    <property type="evidence" value="ECO:0007669"/>
    <property type="project" value="InterPro"/>
</dbReference>
<evidence type="ECO:0000256" key="8">
    <source>
        <dbReference type="SAM" id="Phobius"/>
    </source>
</evidence>
<dbReference type="Proteomes" id="UP000070544">
    <property type="component" value="Unassembled WGS sequence"/>
</dbReference>
<evidence type="ECO:0000256" key="1">
    <source>
        <dbReference type="ARBA" id="ARBA00004370"/>
    </source>
</evidence>
<organism evidence="9 10">
    <name type="scientific">Gonapodya prolifera (strain JEL478)</name>
    <name type="common">Monoblepharis prolifera</name>
    <dbReference type="NCBI Taxonomy" id="1344416"/>
    <lineage>
        <taxon>Eukaryota</taxon>
        <taxon>Fungi</taxon>
        <taxon>Fungi incertae sedis</taxon>
        <taxon>Chytridiomycota</taxon>
        <taxon>Chytridiomycota incertae sedis</taxon>
        <taxon>Monoblepharidomycetes</taxon>
        <taxon>Monoblepharidales</taxon>
        <taxon>Gonapodyaceae</taxon>
        <taxon>Gonapodya</taxon>
    </lineage>
</organism>
<protein>
    <recommendedName>
        <fullName evidence="11">Cytochrome b560 subunit of succinate dehydrogenase</fullName>
    </recommendedName>
</protein>
<evidence type="ECO:0000313" key="10">
    <source>
        <dbReference type="Proteomes" id="UP000070544"/>
    </source>
</evidence>
<keyword evidence="7 8" id="KW-0472">Membrane</keyword>
<dbReference type="GO" id="GO:0009055">
    <property type="term" value="F:electron transfer activity"/>
    <property type="evidence" value="ECO:0007669"/>
    <property type="project" value="InterPro"/>
</dbReference>
<dbReference type="CDD" id="cd03499">
    <property type="entry name" value="SQR_TypeC_SdhC"/>
    <property type="match status" value="1"/>
</dbReference>
<keyword evidence="6" id="KW-0408">Iron</keyword>